<keyword evidence="1" id="KW-0472">Membrane</keyword>
<organism evidence="2 3">
    <name type="scientific">Kribbella antiqua</name>
    <dbReference type="NCBI Taxonomy" id="2512217"/>
    <lineage>
        <taxon>Bacteria</taxon>
        <taxon>Bacillati</taxon>
        <taxon>Actinomycetota</taxon>
        <taxon>Actinomycetes</taxon>
        <taxon>Propionibacteriales</taxon>
        <taxon>Kribbellaceae</taxon>
        <taxon>Kribbella</taxon>
    </lineage>
</organism>
<dbReference type="OrthoDB" id="1098954at2"/>
<gene>
    <name evidence="2" type="ORF">EV646_11313</name>
</gene>
<reference evidence="2 3" key="1">
    <citation type="journal article" date="2015" name="Stand. Genomic Sci.">
        <title>Genomic Encyclopedia of Bacterial and Archaeal Type Strains, Phase III: the genomes of soil and plant-associated and newly described type strains.</title>
        <authorList>
            <person name="Whitman W.B."/>
            <person name="Woyke T."/>
            <person name="Klenk H.P."/>
            <person name="Zhou Y."/>
            <person name="Lilburn T.G."/>
            <person name="Beck B.J."/>
            <person name="De Vos P."/>
            <person name="Vandamme P."/>
            <person name="Eisen J.A."/>
            <person name="Garrity G."/>
            <person name="Hugenholtz P."/>
            <person name="Kyrpides N.C."/>
        </authorList>
    </citation>
    <scope>NUCLEOTIDE SEQUENCE [LARGE SCALE GENOMIC DNA]</scope>
    <source>
        <strain evidence="2 3">VKM Ac-2541</strain>
    </source>
</reference>
<proteinExistence type="predicted"/>
<evidence type="ECO:0008006" key="4">
    <source>
        <dbReference type="Google" id="ProtNLM"/>
    </source>
</evidence>
<keyword evidence="1" id="KW-0812">Transmembrane</keyword>
<keyword evidence="1" id="KW-1133">Transmembrane helix</keyword>
<feature type="transmembrane region" description="Helical" evidence="1">
    <location>
        <begin position="77"/>
        <end position="95"/>
    </location>
</feature>
<accession>A0A4R2IDX1</accession>
<dbReference type="EMBL" id="SLWR01000013">
    <property type="protein sequence ID" value="TCO42392.1"/>
    <property type="molecule type" value="Genomic_DNA"/>
</dbReference>
<keyword evidence="3" id="KW-1185">Reference proteome</keyword>
<evidence type="ECO:0000313" key="2">
    <source>
        <dbReference type="EMBL" id="TCO42392.1"/>
    </source>
</evidence>
<feature type="transmembrane region" description="Helical" evidence="1">
    <location>
        <begin position="119"/>
        <end position="142"/>
    </location>
</feature>
<protein>
    <recommendedName>
        <fullName evidence="4">Transmembrane protein</fullName>
    </recommendedName>
</protein>
<dbReference type="Proteomes" id="UP000295573">
    <property type="component" value="Unassembled WGS sequence"/>
</dbReference>
<evidence type="ECO:0000256" key="1">
    <source>
        <dbReference type="SAM" id="Phobius"/>
    </source>
</evidence>
<feature type="transmembrane region" description="Helical" evidence="1">
    <location>
        <begin position="6"/>
        <end position="26"/>
    </location>
</feature>
<feature type="transmembrane region" description="Helical" evidence="1">
    <location>
        <begin position="52"/>
        <end position="71"/>
    </location>
</feature>
<sequence>MNAAPAAVATAAVFIWLGMVLAISFLEAPLKFRAPGVDIPIGLGIGRIVFRALNRVEIALALVALAAIVVGRPTGSVAALTAAILIILAGQLIAIRPQLNRRTDRVLAGQHPPRSSMHLYYVGLEAAKVLTLAALGICLLVAG</sequence>
<comment type="caution">
    <text evidence="2">The sequence shown here is derived from an EMBL/GenBank/DDBJ whole genome shotgun (WGS) entry which is preliminary data.</text>
</comment>
<dbReference type="RefSeq" id="WP_132155227.1">
    <property type="nucleotide sequence ID" value="NZ_SLWR01000013.1"/>
</dbReference>
<dbReference type="AlphaFoldDB" id="A0A4R2IDX1"/>
<evidence type="ECO:0000313" key="3">
    <source>
        <dbReference type="Proteomes" id="UP000295573"/>
    </source>
</evidence>
<name>A0A4R2IDX1_9ACTN</name>